<name>A0A8H4RVH2_9HELO</name>
<feature type="region of interest" description="Disordered" evidence="1">
    <location>
        <begin position="399"/>
        <end position="434"/>
    </location>
</feature>
<keyword evidence="3" id="KW-1185">Reference proteome</keyword>
<reference evidence="2 3" key="1">
    <citation type="submission" date="2020-03" db="EMBL/GenBank/DDBJ databases">
        <title>Draft Genome Sequence of Cudoniella acicularis.</title>
        <authorList>
            <person name="Buettner E."/>
            <person name="Kellner H."/>
        </authorList>
    </citation>
    <scope>NUCLEOTIDE SEQUENCE [LARGE SCALE GENOMIC DNA]</scope>
    <source>
        <strain evidence="2 3">DSM 108380</strain>
    </source>
</reference>
<feature type="region of interest" description="Disordered" evidence="1">
    <location>
        <begin position="176"/>
        <end position="282"/>
    </location>
</feature>
<comment type="caution">
    <text evidence="2">The sequence shown here is derived from an EMBL/GenBank/DDBJ whole genome shotgun (WGS) entry which is preliminary data.</text>
</comment>
<sequence length="464" mass="50867">MSDQAQSPPGLILWDAQQLSTIRTLQRSGELNKSTDKSVGGDPSRDWWTQQSIYYPTTLPADVREIPMYCYLTDMVVGYICCDGSLSAEERVSFWPGDFSTPAEPLLTRLPRGPPALTEKGEIIVRPDGNVPLVGSWLLVDAKQMYLQAAIRPGAFDNLPEGCILSNYPWDQDFVDSTRPAESSSQSKDKAQSSSAFSRSAEKQHLQLPGQITSPATPRGNTSSPSSTGKPIPLFHRPGPSAQQSNNASSSASNPPNITTPTPRRSINMPPKSQKPPRDWVPRTRADWEFCLDADKKGKTQKQQRRKGKVFSVEELRAPTRRESCAEKQKAATENASAVSAEKQLSKQSTTVADVLALANALACEIETSLVFDPPNSSADQTGTVDEESQLKDAIRASAQTAIKEAEDQQNGDTELDGESEMGDQSAGPDLVEYPNEFVAPLEAAPEEVEELRRDYIREGKRRE</sequence>
<evidence type="ECO:0000313" key="3">
    <source>
        <dbReference type="Proteomes" id="UP000566819"/>
    </source>
</evidence>
<evidence type="ECO:0000256" key="1">
    <source>
        <dbReference type="SAM" id="MobiDB-lite"/>
    </source>
</evidence>
<feature type="compositionally biased region" description="Low complexity" evidence="1">
    <location>
        <begin position="240"/>
        <end position="267"/>
    </location>
</feature>
<dbReference type="EMBL" id="JAAMPI010000051">
    <property type="protein sequence ID" value="KAF4636755.1"/>
    <property type="molecule type" value="Genomic_DNA"/>
</dbReference>
<feature type="compositionally biased region" description="Polar residues" evidence="1">
    <location>
        <begin position="210"/>
        <end position="229"/>
    </location>
</feature>
<proteinExistence type="predicted"/>
<accession>A0A8H4RVH2</accession>
<protein>
    <submittedName>
        <fullName evidence="2">Uncharacterized protein</fullName>
    </submittedName>
</protein>
<organism evidence="2 3">
    <name type="scientific">Cudoniella acicularis</name>
    <dbReference type="NCBI Taxonomy" id="354080"/>
    <lineage>
        <taxon>Eukaryota</taxon>
        <taxon>Fungi</taxon>
        <taxon>Dikarya</taxon>
        <taxon>Ascomycota</taxon>
        <taxon>Pezizomycotina</taxon>
        <taxon>Leotiomycetes</taxon>
        <taxon>Helotiales</taxon>
        <taxon>Tricladiaceae</taxon>
        <taxon>Cudoniella</taxon>
    </lineage>
</organism>
<dbReference type="AlphaFoldDB" id="A0A8H4RVH2"/>
<gene>
    <name evidence="2" type="ORF">G7Y89_g1340</name>
</gene>
<feature type="compositionally biased region" description="Acidic residues" evidence="1">
    <location>
        <begin position="408"/>
        <end position="422"/>
    </location>
</feature>
<dbReference type="Proteomes" id="UP000566819">
    <property type="component" value="Unassembled WGS sequence"/>
</dbReference>
<evidence type="ECO:0000313" key="2">
    <source>
        <dbReference type="EMBL" id="KAF4636755.1"/>
    </source>
</evidence>